<gene>
    <name evidence="1" type="ORF">LX24_02548</name>
</gene>
<dbReference type="EMBL" id="VNHM01000017">
    <property type="protein sequence ID" value="TYO93868.1"/>
    <property type="molecule type" value="Genomic_DNA"/>
</dbReference>
<dbReference type="AlphaFoldDB" id="A0A5S4ZQP6"/>
<dbReference type="InterPro" id="IPR029058">
    <property type="entry name" value="AB_hydrolase_fold"/>
</dbReference>
<evidence type="ECO:0000313" key="2">
    <source>
        <dbReference type="Proteomes" id="UP000323166"/>
    </source>
</evidence>
<proteinExistence type="predicted"/>
<dbReference type="Gene3D" id="3.40.50.1820">
    <property type="entry name" value="alpha/beta hydrolase"/>
    <property type="match status" value="1"/>
</dbReference>
<keyword evidence="2" id="KW-1185">Reference proteome</keyword>
<comment type="caution">
    <text evidence="1">The sequence shown here is derived from an EMBL/GenBank/DDBJ whole genome shotgun (WGS) entry which is preliminary data.</text>
</comment>
<accession>A0A5S4ZQP6</accession>
<dbReference type="SUPFAM" id="SSF53474">
    <property type="entry name" value="alpha/beta-Hydrolases"/>
    <property type="match status" value="1"/>
</dbReference>
<protein>
    <submittedName>
        <fullName evidence="1">2-succinyl-6-hydroxy-2, 4-cyclohexadiene-1-carboxylate synthase</fullName>
    </submittedName>
</protein>
<reference evidence="1 2" key="1">
    <citation type="submission" date="2019-07" db="EMBL/GenBank/DDBJ databases">
        <title>Genomic Encyclopedia of Type Strains, Phase I: the one thousand microbial genomes (KMG-I) project.</title>
        <authorList>
            <person name="Kyrpides N."/>
        </authorList>
    </citation>
    <scope>NUCLEOTIDE SEQUENCE [LARGE SCALE GENOMIC DNA]</scope>
    <source>
        <strain evidence="1 2">DSM 6562</strain>
    </source>
</reference>
<name>A0A5S4ZQP6_9FIRM</name>
<dbReference type="Proteomes" id="UP000323166">
    <property type="component" value="Unassembled WGS sequence"/>
</dbReference>
<evidence type="ECO:0000313" key="1">
    <source>
        <dbReference type="EMBL" id="TYO93868.1"/>
    </source>
</evidence>
<organism evidence="1 2">
    <name type="scientific">Desulfallas thermosapovorans DSM 6562</name>
    <dbReference type="NCBI Taxonomy" id="1121431"/>
    <lineage>
        <taxon>Bacteria</taxon>
        <taxon>Bacillati</taxon>
        <taxon>Bacillota</taxon>
        <taxon>Clostridia</taxon>
        <taxon>Eubacteriales</taxon>
        <taxon>Desulfallaceae</taxon>
        <taxon>Desulfallas</taxon>
    </lineage>
</organism>
<sequence>MGREFEQLNSKIKREIILGAGHNTHIENPRLFHDVVNAWLTNSI</sequence>